<gene>
    <name evidence="13" type="ORF">QC761_124510</name>
</gene>
<keyword evidence="5 11" id="KW-0732">Signal</keyword>
<dbReference type="PANTHER" id="PTHR38050">
    <property type="match status" value="1"/>
</dbReference>
<dbReference type="Pfam" id="PF00734">
    <property type="entry name" value="CBM_1"/>
    <property type="match status" value="1"/>
</dbReference>
<comment type="subcellular location">
    <subcellularLocation>
        <location evidence="1">Secreted</location>
    </subcellularLocation>
</comment>
<keyword evidence="14" id="KW-1185">Reference proteome</keyword>
<dbReference type="PROSITE" id="PS51164">
    <property type="entry name" value="CBM1_2"/>
    <property type="match status" value="1"/>
</dbReference>
<evidence type="ECO:0000256" key="10">
    <source>
        <dbReference type="SAM" id="MobiDB-lite"/>
    </source>
</evidence>
<dbReference type="EMBL" id="JAFFGZ010000002">
    <property type="protein sequence ID" value="KAK4647331.1"/>
    <property type="molecule type" value="Genomic_DNA"/>
</dbReference>
<proteinExistence type="predicted"/>
<dbReference type="InterPro" id="IPR000254">
    <property type="entry name" value="CBD"/>
</dbReference>
<dbReference type="Gene3D" id="3.40.50.1820">
    <property type="entry name" value="alpha/beta hydrolase"/>
    <property type="match status" value="1"/>
</dbReference>
<evidence type="ECO:0000256" key="9">
    <source>
        <dbReference type="ARBA" id="ARBA00034075"/>
    </source>
</evidence>
<evidence type="ECO:0000256" key="3">
    <source>
        <dbReference type="ARBA" id="ARBA00022525"/>
    </source>
</evidence>
<dbReference type="SUPFAM" id="SSF53474">
    <property type="entry name" value="alpha/beta-Hydrolases"/>
    <property type="match status" value="1"/>
</dbReference>
<dbReference type="Proteomes" id="UP001322138">
    <property type="component" value="Unassembled WGS sequence"/>
</dbReference>
<evidence type="ECO:0000313" key="14">
    <source>
        <dbReference type="Proteomes" id="UP001322138"/>
    </source>
</evidence>
<feature type="compositionally biased region" description="Low complexity" evidence="10">
    <location>
        <begin position="300"/>
        <end position="314"/>
    </location>
</feature>
<evidence type="ECO:0000256" key="2">
    <source>
        <dbReference type="ARBA" id="ARBA00013091"/>
    </source>
</evidence>
<name>A0ABR0FUE2_9PEZI</name>
<keyword evidence="7" id="KW-0119">Carbohydrate metabolism</keyword>
<feature type="region of interest" description="Disordered" evidence="10">
    <location>
        <begin position="229"/>
        <end position="253"/>
    </location>
</feature>
<evidence type="ECO:0000256" key="7">
    <source>
        <dbReference type="ARBA" id="ARBA00023277"/>
    </source>
</evidence>
<dbReference type="EC" id="3.1.1.73" evidence="2"/>
<evidence type="ECO:0000256" key="5">
    <source>
        <dbReference type="ARBA" id="ARBA00022729"/>
    </source>
</evidence>
<feature type="compositionally biased region" description="Polar residues" evidence="10">
    <location>
        <begin position="271"/>
        <end position="282"/>
    </location>
</feature>
<dbReference type="SUPFAM" id="SSF57180">
    <property type="entry name" value="Cellulose-binding domain"/>
    <property type="match status" value="1"/>
</dbReference>
<evidence type="ECO:0000256" key="8">
    <source>
        <dbReference type="ARBA" id="ARBA00023326"/>
    </source>
</evidence>
<evidence type="ECO:0000259" key="12">
    <source>
        <dbReference type="PROSITE" id="PS51164"/>
    </source>
</evidence>
<comment type="catalytic activity">
    <reaction evidence="9">
        <text>feruloyl-polysaccharide + H2O = ferulate + polysaccharide.</text>
        <dbReference type="EC" id="3.1.1.73"/>
    </reaction>
</comment>
<keyword evidence="8" id="KW-0624">Polysaccharide degradation</keyword>
<keyword evidence="3" id="KW-0964">Secreted</keyword>
<dbReference type="InterPro" id="IPR035971">
    <property type="entry name" value="CBD_sf"/>
</dbReference>
<comment type="caution">
    <text evidence="13">The sequence shown here is derived from an EMBL/GenBank/DDBJ whole genome shotgun (WGS) entry which is preliminary data.</text>
</comment>
<dbReference type="InterPro" id="IPR043595">
    <property type="entry name" value="FaeB/C/D"/>
</dbReference>
<sequence length="371" mass="39968">MGSFFPTSAGKGRRLAIMQFSTIALLALSCVTPVLGARSPGCGKTPTIRNGQYTTTVNGKQREYIVRLPDNYDRNFAYRLVFTFHALGGNAQQIANGGGGTLAWYGLPPLMTGNNSAIFISPNGLNQGWANTGGEDITFVDNMVRTIENDLCVEQSLRFATGFSYGGAMSYSWACSRPDQVRAISVLSSAVLSGCNGGTQPVAYYHQHGTRDSVLSISMGRQMRDRFVQNNGCTPLNPEPQPNGGRSTKTEYRNCLPGKPVTWVIFDGDHNPSQQDQGSNTPFAPGNTWEFWRQFQADGSSNPSPEPTSNPGNPQTTLITTSRAPEPTTGPAPGPTAPRWGQCGGQGWNGPTICVSGTTCTKLNDYYHQCL</sequence>
<protein>
    <recommendedName>
        <fullName evidence="2">feruloyl esterase</fullName>
        <ecNumber evidence="2">3.1.1.73</ecNumber>
    </recommendedName>
</protein>
<dbReference type="SMART" id="SM00236">
    <property type="entry name" value="fCBD"/>
    <property type="match status" value="1"/>
</dbReference>
<dbReference type="GeneID" id="87895188"/>
<evidence type="ECO:0000256" key="4">
    <source>
        <dbReference type="ARBA" id="ARBA00022651"/>
    </source>
</evidence>
<reference evidence="13 14" key="1">
    <citation type="journal article" date="2023" name="bioRxiv">
        <title>High-quality genome assemblies of four members of thePodospora anserinaspecies complex.</title>
        <authorList>
            <person name="Ament-Velasquez S.L."/>
            <person name="Vogan A.A."/>
            <person name="Wallerman O."/>
            <person name="Hartmann F."/>
            <person name="Gautier V."/>
            <person name="Silar P."/>
            <person name="Giraud T."/>
            <person name="Johannesson H."/>
        </authorList>
    </citation>
    <scope>NUCLEOTIDE SEQUENCE [LARGE SCALE GENOMIC DNA]</scope>
    <source>
        <strain evidence="13 14">CBS 112042</strain>
    </source>
</reference>
<accession>A0ABR0FUE2</accession>
<keyword evidence="6" id="KW-0378">Hydrolase</keyword>
<dbReference type="PANTHER" id="PTHR38050:SF3">
    <property type="entry name" value="FERULOYL ESTERASE D"/>
    <property type="match status" value="1"/>
</dbReference>
<dbReference type="RefSeq" id="XP_062736307.1">
    <property type="nucleotide sequence ID" value="XM_062875706.1"/>
</dbReference>
<feature type="domain" description="CBM1" evidence="12">
    <location>
        <begin position="335"/>
        <end position="371"/>
    </location>
</feature>
<organism evidence="13 14">
    <name type="scientific">Podospora bellae-mahoneyi</name>
    <dbReference type="NCBI Taxonomy" id="2093777"/>
    <lineage>
        <taxon>Eukaryota</taxon>
        <taxon>Fungi</taxon>
        <taxon>Dikarya</taxon>
        <taxon>Ascomycota</taxon>
        <taxon>Pezizomycotina</taxon>
        <taxon>Sordariomycetes</taxon>
        <taxon>Sordariomycetidae</taxon>
        <taxon>Sordariales</taxon>
        <taxon>Podosporaceae</taxon>
        <taxon>Podospora</taxon>
    </lineage>
</organism>
<evidence type="ECO:0000256" key="11">
    <source>
        <dbReference type="SAM" id="SignalP"/>
    </source>
</evidence>
<dbReference type="PROSITE" id="PS00562">
    <property type="entry name" value="CBM1_1"/>
    <property type="match status" value="1"/>
</dbReference>
<evidence type="ECO:0000256" key="6">
    <source>
        <dbReference type="ARBA" id="ARBA00022801"/>
    </source>
</evidence>
<feature type="chain" id="PRO_5045318170" description="feruloyl esterase" evidence="11">
    <location>
        <begin position="37"/>
        <end position="371"/>
    </location>
</feature>
<evidence type="ECO:0000256" key="1">
    <source>
        <dbReference type="ARBA" id="ARBA00004613"/>
    </source>
</evidence>
<evidence type="ECO:0000313" key="13">
    <source>
        <dbReference type="EMBL" id="KAK4647331.1"/>
    </source>
</evidence>
<feature type="signal peptide" evidence="11">
    <location>
        <begin position="1"/>
        <end position="36"/>
    </location>
</feature>
<feature type="region of interest" description="Disordered" evidence="10">
    <location>
        <begin position="266"/>
        <end position="344"/>
    </location>
</feature>
<dbReference type="InterPro" id="IPR029058">
    <property type="entry name" value="AB_hydrolase_fold"/>
</dbReference>
<keyword evidence="4" id="KW-0858">Xylan degradation</keyword>